<feature type="signal peptide" evidence="1">
    <location>
        <begin position="1"/>
        <end position="20"/>
    </location>
</feature>
<sequence>MYVPVFTLLQLLLLFRLAQGRMCITSPA</sequence>
<organism evidence="2">
    <name type="scientific">Anguilla anguilla</name>
    <name type="common">European freshwater eel</name>
    <name type="synonym">Muraena anguilla</name>
    <dbReference type="NCBI Taxonomy" id="7936"/>
    <lineage>
        <taxon>Eukaryota</taxon>
        <taxon>Metazoa</taxon>
        <taxon>Chordata</taxon>
        <taxon>Craniata</taxon>
        <taxon>Vertebrata</taxon>
        <taxon>Euteleostomi</taxon>
        <taxon>Actinopterygii</taxon>
        <taxon>Neopterygii</taxon>
        <taxon>Teleostei</taxon>
        <taxon>Anguilliformes</taxon>
        <taxon>Anguillidae</taxon>
        <taxon>Anguilla</taxon>
    </lineage>
</organism>
<evidence type="ECO:0000313" key="2">
    <source>
        <dbReference type="EMBL" id="JAI03521.1"/>
    </source>
</evidence>
<keyword evidence="1" id="KW-0732">Signal</keyword>
<proteinExistence type="predicted"/>
<protein>
    <submittedName>
        <fullName evidence="2">Uncharacterized protein</fullName>
    </submittedName>
</protein>
<name>A0A0E9XNU9_ANGAN</name>
<evidence type="ECO:0000256" key="1">
    <source>
        <dbReference type="SAM" id="SignalP"/>
    </source>
</evidence>
<feature type="chain" id="PRO_5002435117" evidence="1">
    <location>
        <begin position="21"/>
        <end position="28"/>
    </location>
</feature>
<reference evidence="2" key="1">
    <citation type="submission" date="2014-11" db="EMBL/GenBank/DDBJ databases">
        <authorList>
            <person name="Amaro Gonzalez C."/>
        </authorList>
    </citation>
    <scope>NUCLEOTIDE SEQUENCE</scope>
</reference>
<accession>A0A0E9XNU9</accession>
<dbReference type="AlphaFoldDB" id="A0A0E9XNU9"/>
<reference evidence="2" key="2">
    <citation type="journal article" date="2015" name="Fish Shellfish Immunol.">
        <title>Early steps in the European eel (Anguilla anguilla)-Vibrio vulnificus interaction in the gills: Role of the RtxA13 toxin.</title>
        <authorList>
            <person name="Callol A."/>
            <person name="Pajuelo D."/>
            <person name="Ebbesson L."/>
            <person name="Teles M."/>
            <person name="MacKenzie S."/>
            <person name="Amaro C."/>
        </authorList>
    </citation>
    <scope>NUCLEOTIDE SEQUENCE</scope>
</reference>
<dbReference type="EMBL" id="GBXM01005057">
    <property type="protein sequence ID" value="JAI03521.1"/>
    <property type="molecule type" value="Transcribed_RNA"/>
</dbReference>